<dbReference type="Pfam" id="PF03387">
    <property type="entry name" value="Herpes_UL46"/>
    <property type="match status" value="1"/>
</dbReference>
<feature type="compositionally biased region" description="Basic and acidic residues" evidence="10">
    <location>
        <begin position="605"/>
        <end position="614"/>
    </location>
</feature>
<feature type="compositionally biased region" description="Basic and acidic residues" evidence="10">
    <location>
        <begin position="730"/>
        <end position="739"/>
    </location>
</feature>
<dbReference type="GO" id="GO:0019033">
    <property type="term" value="C:viral tegument"/>
    <property type="evidence" value="ECO:0007669"/>
    <property type="project" value="UniProtKB-SubCell"/>
</dbReference>
<dbReference type="EMBL" id="HM625781">
    <property type="protein sequence ID" value="ADO13782.1"/>
    <property type="molecule type" value="Genomic_DNA"/>
</dbReference>
<accession>E2IUC4</accession>
<gene>
    <name evidence="11" type="primary">UL46</name>
</gene>
<evidence type="ECO:0000256" key="4">
    <source>
        <dbReference type="ARBA" id="ARBA00022580"/>
    </source>
</evidence>
<keyword evidence="12" id="KW-1185">Reference proteome</keyword>
<keyword evidence="8" id="KW-0472">Membrane</keyword>
<organism evidence="11 12">
    <name type="scientific">Saimiriine herpesvirus 1 (strain MV-5-4-PSL)</name>
    <name type="common">SaHV-1</name>
    <name type="synonym">Marmoset herpesvirus</name>
    <dbReference type="NCBI Taxonomy" id="10353"/>
    <lineage>
        <taxon>Viruses</taxon>
        <taxon>Duplodnaviria</taxon>
        <taxon>Heunggongvirae</taxon>
        <taxon>Peploviricota</taxon>
        <taxon>Herviviricetes</taxon>
        <taxon>Herpesvirales</taxon>
        <taxon>Orthoherpesviridae</taxon>
        <taxon>Alphaherpesvirinae</taxon>
        <taxon>Simplexvirus</taxon>
        <taxon>Simplexvirus saimiriinealpha1</taxon>
    </lineage>
</organism>
<evidence type="ECO:0000256" key="8">
    <source>
        <dbReference type="ARBA" id="ARBA00023136"/>
    </source>
</evidence>
<evidence type="ECO:0000256" key="7">
    <source>
        <dbReference type="ARBA" id="ARBA00023015"/>
    </source>
</evidence>
<dbReference type="RefSeq" id="YP_003933794.1">
    <property type="nucleotide sequence ID" value="NC_014567.1"/>
</dbReference>
<organismHost>
    <name type="scientific">Saimiri</name>
    <name type="common">squirrel monkeys</name>
    <dbReference type="NCBI Taxonomy" id="9520"/>
</organismHost>
<dbReference type="KEGG" id="vg:9829311"/>
<feature type="region of interest" description="Disordered" evidence="10">
    <location>
        <begin position="421"/>
        <end position="487"/>
    </location>
</feature>
<dbReference type="GO" id="GO:0006355">
    <property type="term" value="P:regulation of DNA-templated transcription"/>
    <property type="evidence" value="ECO:0007669"/>
    <property type="project" value="InterPro"/>
</dbReference>
<feature type="region of interest" description="Disordered" evidence="10">
    <location>
        <begin position="728"/>
        <end position="798"/>
    </location>
</feature>
<evidence type="ECO:0000256" key="6">
    <source>
        <dbReference type="ARBA" id="ARBA00022870"/>
    </source>
</evidence>
<dbReference type="GeneID" id="9829311"/>
<evidence type="ECO:0000256" key="3">
    <source>
        <dbReference type="ARBA" id="ARBA00010332"/>
    </source>
</evidence>
<proteinExistence type="inferred from homology"/>
<feature type="region of interest" description="Disordered" evidence="10">
    <location>
        <begin position="550"/>
        <end position="624"/>
    </location>
</feature>
<evidence type="ECO:0000256" key="9">
    <source>
        <dbReference type="ARBA" id="ARBA00023163"/>
    </source>
</evidence>
<evidence type="ECO:0000313" key="12">
    <source>
        <dbReference type="Proteomes" id="UP000127069"/>
    </source>
</evidence>
<dbReference type="Proteomes" id="UP000127069">
    <property type="component" value="Segment"/>
</dbReference>
<comment type="similarity">
    <text evidence="3">Belongs to the herpesviridae HHV-1 VP11/12 protein family.</text>
</comment>
<feature type="compositionally biased region" description="Basic and acidic residues" evidence="10">
    <location>
        <begin position="436"/>
        <end position="463"/>
    </location>
</feature>
<keyword evidence="9" id="KW-0804">Transcription</keyword>
<dbReference type="InterPro" id="IPR005051">
    <property type="entry name" value="Herpes_UL46"/>
</dbReference>
<dbReference type="GO" id="GO:0033644">
    <property type="term" value="C:host cell membrane"/>
    <property type="evidence" value="ECO:0007669"/>
    <property type="project" value="UniProtKB-SubCell"/>
</dbReference>
<keyword evidence="6" id="KW-1043">Host membrane</keyword>
<keyword evidence="4" id="KW-0920">Virion tegument</keyword>
<evidence type="ECO:0000313" key="11">
    <source>
        <dbReference type="EMBL" id="ADO13782.1"/>
    </source>
</evidence>
<evidence type="ECO:0000256" key="2">
    <source>
        <dbReference type="ARBA" id="ARBA00004551"/>
    </source>
</evidence>
<name>E2IUC4_SHV1</name>
<organismHost>
    <name type="scientific">Callithrix</name>
    <dbReference type="NCBI Taxonomy" id="9481"/>
</organismHost>
<evidence type="ECO:0000256" key="5">
    <source>
        <dbReference type="ARBA" id="ARBA00022844"/>
    </source>
</evidence>
<sequence length="798" mass="87595">MYHKARGTSSLRLARSFAPSCCLRSYGAGSVARRLAGGCLIPRPDDIVHSAVRALQQQADAVQPAILLSVDRSSKLAVRRDRNAVPEGAIVDAIIADKQRDYFRLYATAARRSLLDSGASSAAVWRGVLARYWKHLQAVVPGGLEVPESNPGDYDPSLAILLRPTIQAKLLAREPFKHRTQNNQYNATTTELREALHRLQQYLFFMRPDDPASPSVDTALRIEEILACVCALYQWAQWMMWTTDARVCKRLDPEGLRACRPGRAPAPPILVFTQHLQEGPVATNGSTQCMALTAAVASVLGCLRRISQLWETSKWASGAGGTGEAVVAAVESVSLVHHSAQYALNAVLAGYVTWATDGLHNRRLAAALRQQELFCRDTSPLFPTMTSFSWAAMEQTMEPWFRAALARSLLGNAPLPRHYRGVLDSLPPSSHTETSPADRDAPAESRPDRGSLVRCLPEERYADSDADLGDQPLSRRNSAPVLRHRRRTTLARRTVRATPSVSEALAALTLSEDRTLVDGAGSDRQWPEEARSAAVTAPYYMHMGACAPPLPPRNPSDAEWDPDAHPASPATAPVRRRSPPSPSRWPCAGARPRTSDSPEAPATDSDPKARRAARESSVSDDDRAYVSRAQELEDAYFEAPVDGDAAVEAHVYETGDDATEHVYEECDEPTDPLVRRTSASTHRNYVNALELRSWIHSPSAPIPATIPPMTEEEEDAAEAWELFARQARRRFQDRSRRPDTPPTPPFRRTRTRALDPRGPTNLAALSAVLTKAQRQASSRALPPGDRTAHPLPDVPPSV</sequence>
<dbReference type="OrthoDB" id="7799at10239"/>
<keyword evidence="7" id="KW-0805">Transcription regulation</keyword>
<evidence type="ECO:0000256" key="10">
    <source>
        <dbReference type="SAM" id="MobiDB-lite"/>
    </source>
</evidence>
<reference evidence="11 12" key="1">
    <citation type="journal article" date="2011" name="Virology">
        <title>Structure and sequence of the saimiriine herpesvirus 1 genome.</title>
        <authorList>
            <person name="Tyler S."/>
            <person name="Severini A."/>
            <person name="Black D."/>
            <person name="Walker M."/>
            <person name="Eberle R."/>
        </authorList>
    </citation>
    <scope>NUCLEOTIDE SEQUENCE [LARGE SCALE GENOMIC DNA]</scope>
    <source>
        <strain evidence="11">MV 5-4</strain>
    </source>
</reference>
<keyword evidence="5" id="KW-0946">Virion</keyword>
<evidence type="ECO:0000256" key="1">
    <source>
        <dbReference type="ARBA" id="ARBA00004535"/>
    </source>
</evidence>
<protein>
    <submittedName>
        <fullName evidence="11">Tegument protein VP11/12</fullName>
    </submittedName>
</protein>
<comment type="subcellular location">
    <subcellularLocation>
        <location evidence="2">Host membrane</location>
    </subcellularLocation>
    <subcellularLocation>
        <location evidence="1">Virion tegument</location>
    </subcellularLocation>
</comment>